<gene>
    <name evidence="3" type="primary">groEL</name>
    <name evidence="3" type="synonym">groL</name>
    <name evidence="6" type="ORF">A2573_01585</name>
</gene>
<accession>A0A1F8DJ18</accession>
<dbReference type="PANTHER" id="PTHR45633">
    <property type="entry name" value="60 KDA HEAT SHOCK PROTEIN, MITOCHONDRIAL"/>
    <property type="match status" value="1"/>
</dbReference>
<evidence type="ECO:0000256" key="1">
    <source>
        <dbReference type="ARBA" id="ARBA00006607"/>
    </source>
</evidence>
<keyword evidence="2 3" id="KW-0143">Chaperone</keyword>
<dbReference type="InterPro" id="IPR002423">
    <property type="entry name" value="Cpn60/GroEL/TCP-1"/>
</dbReference>
<feature type="binding site" evidence="3">
    <location>
        <position position="413"/>
    </location>
    <ligand>
        <name>ATP</name>
        <dbReference type="ChEBI" id="CHEBI:30616"/>
    </ligand>
</feature>
<evidence type="ECO:0000256" key="4">
    <source>
        <dbReference type="RuleBase" id="RU000418"/>
    </source>
</evidence>
<feature type="binding site" evidence="3">
    <location>
        <begin position="29"/>
        <end position="32"/>
    </location>
    <ligand>
        <name>ATP</name>
        <dbReference type="ChEBI" id="CHEBI:30616"/>
    </ligand>
</feature>
<comment type="subunit">
    <text evidence="3 5">Forms a cylinder of 14 subunits composed of two heptameric rings stacked back-to-back. Interacts with the co-chaperonin GroES.</text>
</comment>
<dbReference type="NCBIfam" id="TIGR02348">
    <property type="entry name" value="GroEL"/>
    <property type="match status" value="1"/>
</dbReference>
<keyword evidence="3" id="KW-0963">Cytoplasm</keyword>
<dbReference type="InterPro" id="IPR027409">
    <property type="entry name" value="GroEL-like_apical_dom_sf"/>
</dbReference>
<dbReference type="GO" id="GO:0051082">
    <property type="term" value="F:unfolded protein binding"/>
    <property type="evidence" value="ECO:0007669"/>
    <property type="project" value="UniProtKB-UniRule"/>
</dbReference>
<comment type="caution">
    <text evidence="6">The sequence shown here is derived from an EMBL/GenBank/DDBJ whole genome shotgun (WGS) entry which is preliminary data.</text>
</comment>
<feature type="binding site" evidence="3">
    <location>
        <begin position="86"/>
        <end position="90"/>
    </location>
    <ligand>
        <name>ATP</name>
        <dbReference type="ChEBI" id="CHEBI:30616"/>
    </ligand>
</feature>
<dbReference type="Gene3D" id="3.50.7.10">
    <property type="entry name" value="GroEL"/>
    <property type="match status" value="1"/>
</dbReference>
<reference evidence="6 7" key="1">
    <citation type="journal article" date="2016" name="Nat. Commun.">
        <title>Thousands of microbial genomes shed light on interconnected biogeochemical processes in an aquifer system.</title>
        <authorList>
            <person name="Anantharaman K."/>
            <person name="Brown C.T."/>
            <person name="Hug L.A."/>
            <person name="Sharon I."/>
            <person name="Castelle C.J."/>
            <person name="Probst A.J."/>
            <person name="Thomas B.C."/>
            <person name="Singh A."/>
            <person name="Wilkins M.J."/>
            <person name="Karaoz U."/>
            <person name="Brodie E.L."/>
            <person name="Williams K.H."/>
            <person name="Hubbard S.S."/>
            <person name="Banfield J.F."/>
        </authorList>
    </citation>
    <scope>NUCLEOTIDE SEQUENCE [LARGE SCALE GENOMIC DNA]</scope>
</reference>
<feature type="binding site" evidence="3">
    <location>
        <position position="494"/>
    </location>
    <ligand>
        <name>ATP</name>
        <dbReference type="ChEBI" id="CHEBI:30616"/>
    </ligand>
</feature>
<dbReference type="Proteomes" id="UP000177596">
    <property type="component" value="Unassembled WGS sequence"/>
</dbReference>
<comment type="function">
    <text evidence="3 5">Together with its co-chaperonin GroES, plays an essential role in assisting protein folding. The GroEL-GroES system forms a nano-cage that allows encapsulation of the non-native substrate proteins and provides a physical environment optimized to promote and accelerate protein folding.</text>
</comment>
<dbReference type="InterPro" id="IPR001844">
    <property type="entry name" value="Cpn60/GroEL"/>
</dbReference>
<sequence length="543" mass="58249">MAKQLKFSKDARKALLKGIDTVARAVVTTLGPKGRNIALDKKWGAPNIVHDGVSVAKEIDLPDPFENMGAQLVKEAASKTNDNAGDGTTTSTLLAQVMTQKGMAKVDAGANPMIVKKGIEKAVEAVTAELKKMAKPIKNKEEIAQVASISAGDDEIGAKIAEALDKVGRDGVVTVEEGKGLTIDIEYKEGMEFDRGYASAYFVTNPDKMEAEIEGAYILITDKKISSIQDMLPFLEKFVKVSKNLVIIADEIEGEALATLVVNKLRGTFNVLAIKAPGFGDRRKEMLEDIAVLTGGVVISEDTGRNFESIEVTDLGQADKVWADKDNARVIGGKGDKKAIDARIGSIRKQIEASDSDFDKEKFEERLAKLAGGVAQINVGAATEIELNDKRERVKDAVGATKAATEEGIVPGGETAFLRARDAVKKIKVGKGDEQIGVDIVWEALEEPIKWLSKNAGEDGEAVLKKVLANKDIDYGYNALTGEYGSMTKFGVLDPVKVTRSALQNAASVAMMVLTTEGLITDIIEKDKKDPVMPQGGMGGMDY</sequence>
<dbReference type="NCBIfam" id="NF009488">
    <property type="entry name" value="PRK12850.1"/>
    <property type="match status" value="1"/>
</dbReference>
<dbReference type="Pfam" id="PF00118">
    <property type="entry name" value="Cpn60_TCP1"/>
    <property type="match status" value="1"/>
</dbReference>
<dbReference type="InterPro" id="IPR027413">
    <property type="entry name" value="GROEL-like_equatorial_sf"/>
</dbReference>
<evidence type="ECO:0000313" key="7">
    <source>
        <dbReference type="Proteomes" id="UP000177596"/>
    </source>
</evidence>
<comment type="similarity">
    <text evidence="1 3 4">Belongs to the chaperonin (HSP60) family.</text>
</comment>
<keyword evidence="3" id="KW-0413">Isomerase</keyword>
<protein>
    <recommendedName>
        <fullName evidence="3">Chaperonin GroEL</fullName>
        <ecNumber evidence="3">5.6.1.7</ecNumber>
    </recommendedName>
    <alternativeName>
        <fullName evidence="3">60 kDa chaperonin</fullName>
    </alternativeName>
    <alternativeName>
        <fullName evidence="3">Chaperonin-60</fullName>
        <shortName evidence="3">Cpn60</shortName>
    </alternativeName>
</protein>
<dbReference type="InterPro" id="IPR027410">
    <property type="entry name" value="TCP-1-like_intermed_sf"/>
</dbReference>
<comment type="caution">
    <text evidence="3">Lacks conserved residue(s) required for the propagation of feature annotation.</text>
</comment>
<dbReference type="EMBL" id="MGIL01000020">
    <property type="protein sequence ID" value="OGM87878.1"/>
    <property type="molecule type" value="Genomic_DNA"/>
</dbReference>
<dbReference type="SUPFAM" id="SSF54849">
    <property type="entry name" value="GroEL-intermediate domain like"/>
    <property type="match status" value="2"/>
</dbReference>
<dbReference type="NCBIfam" id="NF000592">
    <property type="entry name" value="PRK00013.1"/>
    <property type="match status" value="1"/>
</dbReference>
<dbReference type="Gene3D" id="3.30.260.10">
    <property type="entry name" value="TCP-1-like chaperonin intermediate domain"/>
    <property type="match status" value="1"/>
</dbReference>
<dbReference type="GO" id="GO:0005524">
    <property type="term" value="F:ATP binding"/>
    <property type="evidence" value="ECO:0007669"/>
    <property type="project" value="UniProtKB-UniRule"/>
</dbReference>
<name>A0A1F8DJ18_9BACT</name>
<dbReference type="Gene3D" id="1.10.560.10">
    <property type="entry name" value="GroEL-like equatorial domain"/>
    <property type="match status" value="1"/>
</dbReference>
<dbReference type="PRINTS" id="PR00298">
    <property type="entry name" value="CHAPERONIN60"/>
</dbReference>
<dbReference type="GO" id="GO:0005737">
    <property type="term" value="C:cytoplasm"/>
    <property type="evidence" value="ECO:0007669"/>
    <property type="project" value="UniProtKB-SubCell"/>
</dbReference>
<evidence type="ECO:0000256" key="5">
    <source>
        <dbReference type="RuleBase" id="RU000419"/>
    </source>
</evidence>
<dbReference type="AlphaFoldDB" id="A0A1F8DJ18"/>
<dbReference type="EC" id="5.6.1.7" evidence="3"/>
<dbReference type="SUPFAM" id="SSF52029">
    <property type="entry name" value="GroEL apical domain-like"/>
    <property type="match status" value="1"/>
</dbReference>
<keyword evidence="3" id="KW-0547">Nucleotide-binding</keyword>
<dbReference type="GO" id="GO:0016853">
    <property type="term" value="F:isomerase activity"/>
    <property type="evidence" value="ECO:0007669"/>
    <property type="project" value="UniProtKB-KW"/>
</dbReference>
<dbReference type="FunFam" id="3.50.7.10:FF:000001">
    <property type="entry name" value="60 kDa chaperonin"/>
    <property type="match status" value="1"/>
</dbReference>
<dbReference type="NCBIfam" id="NF009487">
    <property type="entry name" value="PRK12849.1"/>
    <property type="match status" value="1"/>
</dbReference>
<dbReference type="GO" id="GO:0042026">
    <property type="term" value="P:protein refolding"/>
    <property type="evidence" value="ECO:0007669"/>
    <property type="project" value="UniProtKB-UniRule"/>
</dbReference>
<keyword evidence="3" id="KW-0067">ATP-binding</keyword>
<proteinExistence type="inferred from homology"/>
<evidence type="ECO:0000256" key="3">
    <source>
        <dbReference type="HAMAP-Rule" id="MF_00600"/>
    </source>
</evidence>
<dbReference type="SUPFAM" id="SSF48592">
    <property type="entry name" value="GroEL equatorial domain-like"/>
    <property type="match status" value="1"/>
</dbReference>
<dbReference type="GO" id="GO:0140662">
    <property type="term" value="F:ATP-dependent protein folding chaperone"/>
    <property type="evidence" value="ECO:0007669"/>
    <property type="project" value="InterPro"/>
</dbReference>
<evidence type="ECO:0000313" key="6">
    <source>
        <dbReference type="EMBL" id="OGM87878.1"/>
    </source>
</evidence>
<feature type="binding site" evidence="3">
    <location>
        <begin position="478"/>
        <end position="480"/>
    </location>
    <ligand>
        <name>ATP</name>
        <dbReference type="ChEBI" id="CHEBI:30616"/>
    </ligand>
</feature>
<dbReference type="CDD" id="cd03344">
    <property type="entry name" value="GroEL"/>
    <property type="match status" value="1"/>
</dbReference>
<evidence type="ECO:0000256" key="2">
    <source>
        <dbReference type="ARBA" id="ARBA00023186"/>
    </source>
</evidence>
<comment type="subcellular location">
    <subcellularLocation>
        <location evidence="3">Cytoplasm</location>
    </subcellularLocation>
</comment>
<dbReference type="NCBIfam" id="NF009489">
    <property type="entry name" value="PRK12851.1"/>
    <property type="match status" value="1"/>
</dbReference>
<dbReference type="HAMAP" id="MF_00600">
    <property type="entry name" value="CH60"/>
    <property type="match status" value="1"/>
</dbReference>
<organism evidence="6 7">
    <name type="scientific">Candidatus Woesebacteria bacterium RIFOXYD1_FULL_43_18</name>
    <dbReference type="NCBI Taxonomy" id="1802551"/>
    <lineage>
        <taxon>Bacteria</taxon>
        <taxon>Candidatus Woeseibacteriota</taxon>
    </lineage>
</organism>